<evidence type="ECO:0000313" key="1">
    <source>
        <dbReference type="EMBL" id="RSE26580.1"/>
    </source>
</evidence>
<comment type="caution">
    <text evidence="1">The sequence shown here is derived from an EMBL/GenBank/DDBJ whole genome shotgun (WGS) entry which is preliminary data.</text>
</comment>
<dbReference type="EMBL" id="RHXB01000005">
    <property type="protein sequence ID" value="RSE26580.1"/>
    <property type="molecule type" value="Genomic_DNA"/>
</dbReference>
<dbReference type="Proteomes" id="UP000275331">
    <property type="component" value="Unassembled WGS sequence"/>
</dbReference>
<reference evidence="1 2" key="1">
    <citation type="submission" date="2018-10" db="EMBL/GenBank/DDBJ databases">
        <title>Transmission dynamics of multidrug resistant bacteria on intensive care unit surfaces.</title>
        <authorList>
            <person name="D'Souza A.W."/>
            <person name="Potter R.F."/>
            <person name="Wallace M."/>
            <person name="Shupe A."/>
            <person name="Patel S."/>
            <person name="Sun S."/>
            <person name="Gul D."/>
            <person name="Kwon J.H."/>
            <person name="Andleeb S."/>
            <person name="Burnham C.-A.D."/>
            <person name="Dantas G."/>
        </authorList>
    </citation>
    <scope>NUCLEOTIDE SEQUENCE [LARGE SCALE GENOMIC DNA]</scope>
    <source>
        <strain evidence="1 2">AS_373</strain>
    </source>
</reference>
<accession>A0A3R9GSJ2</accession>
<gene>
    <name evidence="1" type="ORF">EGT71_09115</name>
</gene>
<proteinExistence type="predicted"/>
<protein>
    <submittedName>
        <fullName evidence="1">Uncharacterized protein</fullName>
    </submittedName>
</protein>
<organism evidence="1 2">
    <name type="scientific">Atlantibacter subterraneus</name>
    <dbReference type="NCBI Taxonomy" id="255519"/>
    <lineage>
        <taxon>Bacteria</taxon>
        <taxon>Pseudomonadati</taxon>
        <taxon>Pseudomonadota</taxon>
        <taxon>Gammaproteobacteria</taxon>
        <taxon>Enterobacterales</taxon>
        <taxon>Enterobacteriaceae</taxon>
        <taxon>Atlantibacter</taxon>
    </lineage>
</organism>
<sequence length="86" mass="9724">MLQTWRNLANLVSTMGYYARDVNQIKNLAAAGFFTLWTRLPTLIRQSAGSDAEPILPVCDHVCRVAKYELSELKSSKRALRLKSIL</sequence>
<evidence type="ECO:0000313" key="2">
    <source>
        <dbReference type="Proteomes" id="UP000275331"/>
    </source>
</evidence>
<dbReference type="AlphaFoldDB" id="A0A3R9GSJ2"/>
<name>A0A3R9GSJ2_9ENTR</name>